<feature type="domain" description="GGDEF" evidence="5">
    <location>
        <begin position="507"/>
        <end position="644"/>
    </location>
</feature>
<keyword evidence="6" id="KW-0808">Transferase</keyword>
<dbReference type="GO" id="GO:1902201">
    <property type="term" value="P:negative regulation of bacterial-type flagellum-dependent cell motility"/>
    <property type="evidence" value="ECO:0007669"/>
    <property type="project" value="TreeGrafter"/>
</dbReference>
<comment type="cofactor">
    <cofactor evidence="1">
        <name>Mg(2+)</name>
        <dbReference type="ChEBI" id="CHEBI:18420"/>
    </cofactor>
</comment>
<evidence type="ECO:0000256" key="3">
    <source>
        <dbReference type="ARBA" id="ARBA00034247"/>
    </source>
</evidence>
<evidence type="ECO:0000256" key="1">
    <source>
        <dbReference type="ARBA" id="ARBA00001946"/>
    </source>
</evidence>
<reference evidence="6" key="1">
    <citation type="submission" date="2023-05" db="EMBL/GenBank/DDBJ databases">
        <title>Colonisation of extended spectrum b-lactamase- and carbapenemase-producing bacteria on hospital surfaces from low- and middle-income countries.</title>
        <authorList>
            <person name="Nieto-Rosado M."/>
            <person name="Sands K."/>
            <person name="Iregbu K."/>
            <person name="Zahra R."/>
            <person name="Mazarati J.B."/>
            <person name="Mehtar S."/>
            <person name="Barnards-Group B."/>
            <person name="Walsh T.R."/>
        </authorList>
    </citation>
    <scope>NUCLEOTIDE SEQUENCE</scope>
    <source>
        <strain evidence="6">PP-E493</strain>
    </source>
</reference>
<dbReference type="InterPro" id="IPR011990">
    <property type="entry name" value="TPR-like_helical_dom_sf"/>
</dbReference>
<evidence type="ECO:0000313" key="7">
    <source>
        <dbReference type="Proteomes" id="UP001187859"/>
    </source>
</evidence>
<dbReference type="InterPro" id="IPR029787">
    <property type="entry name" value="Nucleotide_cyclase"/>
</dbReference>
<keyword evidence="6" id="KW-0548">Nucleotidyltransferase</keyword>
<comment type="catalytic activity">
    <reaction evidence="3">
        <text>2 GTP = 3',3'-c-di-GMP + 2 diphosphate</text>
        <dbReference type="Rhea" id="RHEA:24898"/>
        <dbReference type="ChEBI" id="CHEBI:33019"/>
        <dbReference type="ChEBI" id="CHEBI:37565"/>
        <dbReference type="ChEBI" id="CHEBI:58805"/>
        <dbReference type="EC" id="2.7.7.65"/>
    </reaction>
</comment>
<dbReference type="PANTHER" id="PTHR45138:SF9">
    <property type="entry name" value="DIGUANYLATE CYCLASE DGCM-RELATED"/>
    <property type="match status" value="1"/>
</dbReference>
<dbReference type="Pfam" id="PF00990">
    <property type="entry name" value="GGDEF"/>
    <property type="match status" value="1"/>
</dbReference>
<dbReference type="InterPro" id="IPR000160">
    <property type="entry name" value="GGDEF_dom"/>
</dbReference>
<dbReference type="InterPro" id="IPR043128">
    <property type="entry name" value="Rev_trsase/Diguanyl_cyclase"/>
</dbReference>
<dbReference type="GO" id="GO:0005886">
    <property type="term" value="C:plasma membrane"/>
    <property type="evidence" value="ECO:0007669"/>
    <property type="project" value="TreeGrafter"/>
</dbReference>
<evidence type="ECO:0000256" key="4">
    <source>
        <dbReference type="SAM" id="Phobius"/>
    </source>
</evidence>
<dbReference type="PANTHER" id="PTHR45138">
    <property type="entry name" value="REGULATORY COMPONENTS OF SENSORY TRANSDUCTION SYSTEM"/>
    <property type="match status" value="1"/>
</dbReference>
<dbReference type="NCBIfam" id="TIGR00254">
    <property type="entry name" value="GGDEF"/>
    <property type="match status" value="1"/>
</dbReference>
<accession>A0AAE4Q3F3</accession>
<dbReference type="SUPFAM" id="SSF55073">
    <property type="entry name" value="Nucleotide cyclase"/>
    <property type="match status" value="1"/>
</dbReference>
<gene>
    <name evidence="6" type="ORF">QM089_15045</name>
</gene>
<dbReference type="EC" id="2.7.7.65" evidence="2"/>
<dbReference type="RefSeq" id="WP_050991342.1">
    <property type="nucleotide sequence ID" value="NZ_AP026732.1"/>
</dbReference>
<keyword evidence="4" id="KW-0472">Membrane</keyword>
<keyword evidence="4" id="KW-0812">Transmembrane</keyword>
<dbReference type="GO" id="GO:0043709">
    <property type="term" value="P:cell adhesion involved in single-species biofilm formation"/>
    <property type="evidence" value="ECO:0007669"/>
    <property type="project" value="TreeGrafter"/>
</dbReference>
<dbReference type="SMART" id="SM00267">
    <property type="entry name" value="GGDEF"/>
    <property type="match status" value="1"/>
</dbReference>
<dbReference type="SUPFAM" id="SSF48452">
    <property type="entry name" value="TPR-like"/>
    <property type="match status" value="1"/>
</dbReference>
<dbReference type="GO" id="GO:0052621">
    <property type="term" value="F:diguanylate cyclase activity"/>
    <property type="evidence" value="ECO:0007669"/>
    <property type="project" value="UniProtKB-EC"/>
</dbReference>
<sequence length="646" mass="73282">MVSYLFQSEQEIYLLRYCRRFFAIALLLFTGQAYLALAEEPPQVEQIFKLFDSGETMSREAIEKNIALLEQYISSDDIERIEKLNQIKCWSQPSDDEGQITNALNYAEQMLSHIPSTASAHFITDITLCHAWFLQLSGDISGAMEGYNKGVKSAYAHEDIKLIADARSLRGALHSYIGDFSEALDDLVTAQGLYESLNLTGWANINLTDIATSFRRYGDPESAIKYYQKLKELYLKNGNMDQVAGVTSDIGLALDEIGEHEQAIENFRFSYQYFKDHKYKLVAAINATNIAYSLIQLNRLQEAENYLKEAALDITEKEPGAYSFMKLFMAKILSQQALYPEALTELASAENAFRTMHNDRGLIQLLQLKSDIYAAMGDLQQAYYTLQQFVDLTKKVDNNSTAHQTTELKVKFDTSRIESENKRLIDNQKLKEQELALLEKNKSLQLIILLLTGCILGIVSLFAYKQVHRNRQLQTIALTDYLTQLPNRRHIYAQAEQYFQQALKQQMPFSIIIFDADHFKKINDNFGHEIGDQALLTIAQACKEFAADRNQIGRIGGEEFLILLPNTSAERVWELAHELQSLISRYGTINLPEELKLTVSAGVATLCPEKKPQDESFARLLKRADSALYEAKNAGRNCVKAAELTC</sequence>
<dbReference type="EMBL" id="JASGOQ010000001">
    <property type="protein sequence ID" value="MDV5391532.1"/>
    <property type="molecule type" value="Genomic_DNA"/>
</dbReference>
<dbReference type="CDD" id="cd01949">
    <property type="entry name" value="GGDEF"/>
    <property type="match status" value="1"/>
</dbReference>
<dbReference type="Gene3D" id="3.30.70.270">
    <property type="match status" value="1"/>
</dbReference>
<dbReference type="Gene3D" id="1.25.40.10">
    <property type="entry name" value="Tetratricopeptide repeat domain"/>
    <property type="match status" value="2"/>
</dbReference>
<dbReference type="InterPro" id="IPR050469">
    <property type="entry name" value="Diguanylate_Cyclase"/>
</dbReference>
<comment type="caution">
    <text evidence="6">The sequence shown here is derived from an EMBL/GenBank/DDBJ whole genome shotgun (WGS) entry which is preliminary data.</text>
</comment>
<dbReference type="Pfam" id="PF14938">
    <property type="entry name" value="SNAP"/>
    <property type="match status" value="1"/>
</dbReference>
<dbReference type="InterPro" id="IPR019734">
    <property type="entry name" value="TPR_rpt"/>
</dbReference>
<proteinExistence type="predicted"/>
<evidence type="ECO:0000259" key="5">
    <source>
        <dbReference type="PROSITE" id="PS50887"/>
    </source>
</evidence>
<organism evidence="6 7">
    <name type="scientific">Shewanella xiamenensis</name>
    <dbReference type="NCBI Taxonomy" id="332186"/>
    <lineage>
        <taxon>Bacteria</taxon>
        <taxon>Pseudomonadati</taxon>
        <taxon>Pseudomonadota</taxon>
        <taxon>Gammaproteobacteria</taxon>
        <taxon>Alteromonadales</taxon>
        <taxon>Shewanellaceae</taxon>
        <taxon>Shewanella</taxon>
    </lineage>
</organism>
<dbReference type="Proteomes" id="UP001187859">
    <property type="component" value="Unassembled WGS sequence"/>
</dbReference>
<name>A0AAE4Q3F3_9GAMM</name>
<dbReference type="SMART" id="SM00028">
    <property type="entry name" value="TPR"/>
    <property type="match status" value="3"/>
</dbReference>
<protein>
    <recommendedName>
        <fullName evidence="2">diguanylate cyclase</fullName>
        <ecNumber evidence="2">2.7.7.65</ecNumber>
    </recommendedName>
</protein>
<evidence type="ECO:0000313" key="6">
    <source>
        <dbReference type="EMBL" id="MDV5391532.1"/>
    </source>
</evidence>
<feature type="transmembrane region" description="Helical" evidence="4">
    <location>
        <begin position="444"/>
        <end position="464"/>
    </location>
</feature>
<dbReference type="AlphaFoldDB" id="A0AAE4Q3F3"/>
<dbReference type="PROSITE" id="PS50887">
    <property type="entry name" value="GGDEF"/>
    <property type="match status" value="1"/>
</dbReference>
<evidence type="ECO:0000256" key="2">
    <source>
        <dbReference type="ARBA" id="ARBA00012528"/>
    </source>
</evidence>
<dbReference type="FunFam" id="3.30.70.270:FF:000001">
    <property type="entry name" value="Diguanylate cyclase domain protein"/>
    <property type="match status" value="1"/>
</dbReference>
<keyword evidence="4" id="KW-1133">Transmembrane helix</keyword>